<evidence type="ECO:0000256" key="5">
    <source>
        <dbReference type="ARBA" id="ARBA00022884"/>
    </source>
</evidence>
<dbReference type="AlphaFoldDB" id="T2GEB5"/>
<dbReference type="InterPro" id="IPR027417">
    <property type="entry name" value="P-loop_NTPase"/>
</dbReference>
<dbReference type="PROSITE" id="PS00486">
    <property type="entry name" value="DNA_MISMATCH_REPAIR_2"/>
    <property type="match status" value="1"/>
</dbReference>
<dbReference type="InterPro" id="IPR007696">
    <property type="entry name" value="DNA_mismatch_repair_MutS_core"/>
</dbReference>
<keyword evidence="7" id="KW-0255">Endonuclease</keyword>
<organism evidence="11 12">
    <name type="scientific">Megalodesulfovibrio gigas (strain ATCC 19364 / DSM 1382 / NCIMB 9332 / VKM B-1759)</name>
    <name type="common">Desulfovibrio gigas</name>
    <dbReference type="NCBI Taxonomy" id="1121448"/>
    <lineage>
        <taxon>Bacteria</taxon>
        <taxon>Pseudomonadati</taxon>
        <taxon>Thermodesulfobacteriota</taxon>
        <taxon>Desulfovibrionia</taxon>
        <taxon>Desulfovibrionales</taxon>
        <taxon>Desulfovibrionaceae</taxon>
        <taxon>Megalodesulfovibrio</taxon>
    </lineage>
</organism>
<evidence type="ECO:0000256" key="1">
    <source>
        <dbReference type="ARBA" id="ARBA00022730"/>
    </source>
</evidence>
<dbReference type="InterPro" id="IPR036063">
    <property type="entry name" value="Smr_dom_sf"/>
</dbReference>
<dbReference type="EC" id="3.6.4.-" evidence="7"/>
<dbReference type="EC" id="3.1.-.-" evidence="7"/>
<dbReference type="Gene3D" id="3.40.50.300">
    <property type="entry name" value="P-loop containing nucleotide triphosphate hydrolases"/>
    <property type="match status" value="1"/>
</dbReference>
<comment type="function">
    <text evidence="7">Endonuclease that is involved in the suppression of homologous recombination and thus may have a key role in the control of bacterial genetic diversity.</text>
</comment>
<keyword evidence="4 7" id="KW-0067">ATP-binding</keyword>
<evidence type="ECO:0000259" key="10">
    <source>
        <dbReference type="PROSITE" id="PS50828"/>
    </source>
</evidence>
<evidence type="ECO:0000256" key="6">
    <source>
        <dbReference type="ARBA" id="ARBA00023125"/>
    </source>
</evidence>
<keyword evidence="5 7" id="KW-0694">RNA-binding</keyword>
<evidence type="ECO:0000256" key="4">
    <source>
        <dbReference type="ARBA" id="ARBA00022840"/>
    </source>
</evidence>
<dbReference type="STRING" id="1121448.DGI_2510"/>
<keyword evidence="1 7" id="KW-0699">rRNA-binding</keyword>
<feature type="region of interest" description="Disordered" evidence="9">
    <location>
        <begin position="694"/>
        <end position="723"/>
    </location>
</feature>
<dbReference type="InterPro" id="IPR002625">
    <property type="entry name" value="Smr_dom"/>
</dbReference>
<dbReference type="InterPro" id="IPR005747">
    <property type="entry name" value="MutS2"/>
</dbReference>
<name>T2GEB5_MEGG1</name>
<dbReference type="SMART" id="SM00533">
    <property type="entry name" value="MUTSd"/>
    <property type="match status" value="1"/>
</dbReference>
<dbReference type="GO" id="GO:0005524">
    <property type="term" value="F:ATP binding"/>
    <property type="evidence" value="ECO:0007669"/>
    <property type="project" value="UniProtKB-UniRule"/>
</dbReference>
<dbReference type="GO" id="GO:0030983">
    <property type="term" value="F:mismatched DNA binding"/>
    <property type="evidence" value="ECO:0007669"/>
    <property type="project" value="InterPro"/>
</dbReference>
<dbReference type="GO" id="GO:0072344">
    <property type="term" value="P:rescue of stalled ribosome"/>
    <property type="evidence" value="ECO:0007669"/>
    <property type="project" value="UniProtKB-UniRule"/>
</dbReference>
<dbReference type="NCBIfam" id="TIGR01069">
    <property type="entry name" value="mutS2"/>
    <property type="match status" value="1"/>
</dbReference>
<keyword evidence="6 7" id="KW-0238">DNA-binding</keyword>
<keyword evidence="3 7" id="KW-0378">Hydrolase</keyword>
<dbReference type="GO" id="GO:0045910">
    <property type="term" value="P:negative regulation of DNA recombination"/>
    <property type="evidence" value="ECO:0007669"/>
    <property type="project" value="InterPro"/>
</dbReference>
<dbReference type="PIRSF" id="PIRSF005814">
    <property type="entry name" value="MutS_YshD"/>
    <property type="match status" value="1"/>
</dbReference>
<dbReference type="EMBL" id="CP006585">
    <property type="protein sequence ID" value="AGW14247.1"/>
    <property type="molecule type" value="Genomic_DNA"/>
</dbReference>
<dbReference type="PROSITE" id="PS50828">
    <property type="entry name" value="SMR"/>
    <property type="match status" value="1"/>
</dbReference>
<dbReference type="GO" id="GO:0006298">
    <property type="term" value="P:mismatch repair"/>
    <property type="evidence" value="ECO:0007669"/>
    <property type="project" value="InterPro"/>
</dbReference>
<dbReference type="GO" id="GO:0016887">
    <property type="term" value="F:ATP hydrolysis activity"/>
    <property type="evidence" value="ECO:0007669"/>
    <property type="project" value="InterPro"/>
</dbReference>
<dbReference type="InterPro" id="IPR036187">
    <property type="entry name" value="DNA_mismatch_repair_MutS_sf"/>
</dbReference>
<evidence type="ECO:0000256" key="8">
    <source>
        <dbReference type="SAM" id="Coils"/>
    </source>
</evidence>
<feature type="domain" description="Smr" evidence="10">
    <location>
        <begin position="729"/>
        <end position="804"/>
    </location>
</feature>
<dbReference type="SMART" id="SM00534">
    <property type="entry name" value="MUTSac"/>
    <property type="match status" value="1"/>
</dbReference>
<reference evidence="11 12" key="1">
    <citation type="journal article" date="2013" name="J. Bacteriol.">
        <title>Roles of HynAB and Ech, the only two hydrogenases found in the model sulfate reducer Desulfovibrio gigas.</title>
        <authorList>
            <person name="Morais-Silva F.O."/>
            <person name="Santos C.I."/>
            <person name="Rodrigues R."/>
            <person name="Pereira I.A."/>
            <person name="Rodrigues-Pousada C."/>
        </authorList>
    </citation>
    <scope>NUCLEOTIDE SEQUENCE [LARGE SCALE GENOMIC DNA]</scope>
    <source>
        <strain evidence="12">ATCC 19364 / DSM 1382 / NCIMB 9332 / VKM B-1759</strain>
    </source>
</reference>
<keyword evidence="7" id="KW-0540">Nuclease</keyword>
<sequence>MLMNGRAATLLELPKLLERLSHFAASEAGREACLALAPLPDVEAVARAAAIHEEMRDFAGQAGVRPAEFPPLDGLFHWLEGGRGGADVLDLDALSSLRDVLHLGRLFLDAIAPTGSRCSWPLLAEEAAALDWPGKTFAALTRCLNAEGLLKDEASPELFSVRVELRKLHQQCTLKAKQFILEHKLSPWLQDDYITISSDRYVLPLKTSFKNRLPGIIHDYSQTGETCYFEPMFLVERNNAVQELKREEREAERQVMRFLTGLVRDELPGCKAAAAFLVQMDVRHAVLELASRLDATPLETGPGLPLALRRVRHPLLVLEDGARAKTESRAGKTPRSGVVPLDVVLEKEQRILVISGGNAGGKTVCLKTLGLAALMARCGLPVPADAGSTVPWFDEVFVFLGDEQSLEDHVSTFTAQITRLRDIWDRIDANTLVLLDEFGAGTDPAQGSALAQAVLEELVARQAWGAAATHFPALKAFALAAEGVRAASVLFDPATKKPLYRLGLDQVGASQALDVAREHGLPEVILKRAEQHLLLDGEDAQSLIDRLNQLAVERARELDTLRRDRKELRDKERQQREKLAREQEALFAELKKQSQAIMRQWQEGKVAHKQAMRELAETRKQIVQQGKTPLAAQPVAEASQALAAADLEKGQRVRYLPWNKVGVVEDVDLKRGAVKLDLSGVSLWVAPAELRLAETPPSPAAGRGAAARQEPASAPPKQARQDAIGSLRLDVRGRRAEEALRELEEGVDQAMLRNYSQLEIVHGRGTGALRREVHAWLRQSPAVAEFAVANEEQGGDGVTLAVLK</sequence>
<comment type="subunit">
    <text evidence="7">Homodimer. Binds to stalled ribosomes, contacting rRNA.</text>
</comment>
<dbReference type="PANTHER" id="PTHR48466">
    <property type="entry name" value="OS10G0509000 PROTEIN-RELATED"/>
    <property type="match status" value="1"/>
</dbReference>
<evidence type="ECO:0000256" key="3">
    <source>
        <dbReference type="ARBA" id="ARBA00022801"/>
    </source>
</evidence>
<dbReference type="InterPro" id="IPR000432">
    <property type="entry name" value="DNA_mismatch_repair_MutS_C"/>
</dbReference>
<dbReference type="GO" id="GO:0043023">
    <property type="term" value="F:ribosomal large subunit binding"/>
    <property type="evidence" value="ECO:0007669"/>
    <property type="project" value="UniProtKB-UniRule"/>
</dbReference>
<dbReference type="Proteomes" id="UP000016587">
    <property type="component" value="Chromosome"/>
</dbReference>
<dbReference type="Pfam" id="PF01713">
    <property type="entry name" value="Smr"/>
    <property type="match status" value="1"/>
</dbReference>
<keyword evidence="8" id="KW-0175">Coiled coil</keyword>
<evidence type="ECO:0000313" key="12">
    <source>
        <dbReference type="Proteomes" id="UP000016587"/>
    </source>
</evidence>
<dbReference type="GO" id="GO:0019843">
    <property type="term" value="F:rRNA binding"/>
    <property type="evidence" value="ECO:0007669"/>
    <property type="project" value="UniProtKB-UniRule"/>
</dbReference>
<dbReference type="eggNOG" id="COG1193">
    <property type="taxonomic scope" value="Bacteria"/>
</dbReference>
<dbReference type="HOGENOM" id="CLU_011252_2_1_7"/>
<comment type="similarity">
    <text evidence="7">Belongs to the DNA mismatch repair MutS family. MutS2 subfamily.</text>
</comment>
<keyword evidence="2 7" id="KW-0547">Nucleotide-binding</keyword>
<feature type="coiled-coil region" evidence="8">
    <location>
        <begin position="544"/>
        <end position="596"/>
    </location>
</feature>
<dbReference type="GO" id="GO:0004519">
    <property type="term" value="F:endonuclease activity"/>
    <property type="evidence" value="ECO:0007669"/>
    <property type="project" value="UniProtKB-UniRule"/>
</dbReference>
<evidence type="ECO:0000256" key="9">
    <source>
        <dbReference type="SAM" id="MobiDB-lite"/>
    </source>
</evidence>
<dbReference type="SUPFAM" id="SSF48334">
    <property type="entry name" value="DNA repair protein MutS, domain III"/>
    <property type="match status" value="1"/>
</dbReference>
<dbReference type="Pfam" id="PF00488">
    <property type="entry name" value="MutS_V"/>
    <property type="match status" value="1"/>
</dbReference>
<dbReference type="GO" id="GO:0140664">
    <property type="term" value="F:ATP-dependent DNA damage sensor activity"/>
    <property type="evidence" value="ECO:0007669"/>
    <property type="project" value="InterPro"/>
</dbReference>
<protein>
    <recommendedName>
        <fullName evidence="7">Endonuclease MutS2</fullName>
        <ecNumber evidence="7">3.1.-.-</ecNumber>
    </recommendedName>
    <alternativeName>
        <fullName evidence="7">Ribosome-associated protein quality control-upstream factor</fullName>
        <shortName evidence="7">RQC-upstream factor</shortName>
        <shortName evidence="7">RqcU</shortName>
        <ecNumber evidence="7">3.6.4.-</ecNumber>
    </alternativeName>
</protein>
<dbReference type="KEGG" id="dgg:DGI_2510"/>
<dbReference type="PANTHER" id="PTHR48466:SF2">
    <property type="entry name" value="OS10G0509000 PROTEIN"/>
    <property type="match status" value="1"/>
</dbReference>
<feature type="binding site" evidence="7">
    <location>
        <begin position="356"/>
        <end position="363"/>
    </location>
    <ligand>
        <name>ATP</name>
        <dbReference type="ChEBI" id="CHEBI:30616"/>
    </ligand>
</feature>
<gene>
    <name evidence="7" type="primary">mutS2</name>
    <name evidence="7" type="synonym">rqcU</name>
    <name evidence="11" type="ORF">DGI_2510</name>
</gene>
<evidence type="ECO:0000256" key="7">
    <source>
        <dbReference type="HAMAP-Rule" id="MF_00092"/>
    </source>
</evidence>
<evidence type="ECO:0000313" key="11">
    <source>
        <dbReference type="EMBL" id="AGW14247.1"/>
    </source>
</evidence>
<dbReference type="SMART" id="SM00463">
    <property type="entry name" value="SMR"/>
    <property type="match status" value="1"/>
</dbReference>
<comment type="function">
    <text evidence="7">Acts as a ribosome collision sensor, splitting the ribosome into its 2 subunits. Detects stalled/collided 70S ribosomes which it binds and splits by an ATP-hydrolysis driven conformational change. Acts upstream of the ribosome quality control system (RQC), a ribosome-associated complex that mediates the extraction of incompletely synthesized nascent chains from stalled ribosomes and their subsequent degradation. Probably generates substrates for RQC.</text>
</comment>
<proteinExistence type="inferred from homology"/>
<dbReference type="SUPFAM" id="SSF160443">
    <property type="entry name" value="SMR domain-like"/>
    <property type="match status" value="1"/>
</dbReference>
<keyword evidence="12" id="KW-1185">Reference proteome</keyword>
<dbReference type="HAMAP" id="MF_00092">
    <property type="entry name" value="MutS2"/>
    <property type="match status" value="1"/>
</dbReference>
<evidence type="ECO:0000256" key="2">
    <source>
        <dbReference type="ARBA" id="ARBA00022741"/>
    </source>
</evidence>
<dbReference type="SUPFAM" id="SSF52540">
    <property type="entry name" value="P-loop containing nucleoside triphosphate hydrolases"/>
    <property type="match status" value="1"/>
</dbReference>
<dbReference type="PATRIC" id="fig|1121448.10.peg.2461"/>
<reference evidence="12" key="2">
    <citation type="submission" date="2013-07" db="EMBL/GenBank/DDBJ databases">
        <authorList>
            <person name="Morais-Silva F.O."/>
            <person name="Rezende A.M."/>
            <person name="Pimentel C."/>
            <person name="Resende D.M."/>
            <person name="Santos C.I."/>
            <person name="Clemente C."/>
            <person name="de Oliveira L.M."/>
            <person name="da Silva S.M."/>
            <person name="Costa D.A."/>
            <person name="Varela-Raposo A."/>
            <person name="Horacio E.C.A."/>
            <person name="Matos M."/>
            <person name="Flores O."/>
            <person name="Ruiz J.C."/>
            <person name="Rodrigues-Pousada C."/>
        </authorList>
    </citation>
    <scope>NUCLEOTIDE SEQUENCE [LARGE SCALE GENOMIC DNA]</scope>
    <source>
        <strain evidence="12">ATCC 19364 / DSM 1382 / NCIMB 9332 / VKM B-1759</strain>
    </source>
</reference>
<dbReference type="Gene3D" id="3.30.1370.110">
    <property type="match status" value="1"/>
</dbReference>
<accession>T2GEB5</accession>
<dbReference type="InterPro" id="IPR045076">
    <property type="entry name" value="MutS"/>
</dbReference>